<keyword evidence="4" id="KW-0732">Signal</keyword>
<evidence type="ECO:0000313" key="7">
    <source>
        <dbReference type="Proteomes" id="UP000286974"/>
    </source>
</evidence>
<dbReference type="InterPro" id="IPR000914">
    <property type="entry name" value="SBP_5_dom"/>
</dbReference>
<dbReference type="InterPro" id="IPR039424">
    <property type="entry name" value="SBP_5"/>
</dbReference>
<feature type="domain" description="Solute-binding protein family 5" evidence="5">
    <location>
        <begin position="75"/>
        <end position="126"/>
    </location>
</feature>
<proteinExistence type="inferred from homology"/>
<dbReference type="EMBL" id="BEXA01000002">
    <property type="protein sequence ID" value="GAY72783.1"/>
    <property type="molecule type" value="Genomic_DNA"/>
</dbReference>
<evidence type="ECO:0000259" key="5">
    <source>
        <dbReference type="Pfam" id="PF00496"/>
    </source>
</evidence>
<dbReference type="SUPFAM" id="SSF53850">
    <property type="entry name" value="Periplasmic binding protein-like II"/>
    <property type="match status" value="1"/>
</dbReference>
<organism evidence="6 7">
    <name type="scientific">Lentilactobacillus kosonis</name>
    <dbReference type="NCBI Taxonomy" id="2810561"/>
    <lineage>
        <taxon>Bacteria</taxon>
        <taxon>Bacillati</taxon>
        <taxon>Bacillota</taxon>
        <taxon>Bacilli</taxon>
        <taxon>Lactobacillales</taxon>
        <taxon>Lactobacillaceae</taxon>
        <taxon>Lentilactobacillus</taxon>
    </lineage>
</organism>
<dbReference type="PANTHER" id="PTHR30290">
    <property type="entry name" value="PERIPLASMIC BINDING COMPONENT OF ABC TRANSPORTER"/>
    <property type="match status" value="1"/>
</dbReference>
<evidence type="ECO:0000256" key="1">
    <source>
        <dbReference type="ARBA" id="ARBA00004193"/>
    </source>
</evidence>
<evidence type="ECO:0000313" key="6">
    <source>
        <dbReference type="EMBL" id="GAY72783.1"/>
    </source>
</evidence>
<dbReference type="Pfam" id="PF00496">
    <property type="entry name" value="SBP_bac_5"/>
    <property type="match status" value="1"/>
</dbReference>
<gene>
    <name evidence="6" type="ORF">NBRC111893_929</name>
</gene>
<accession>A0A401FKA6</accession>
<dbReference type="GO" id="GO:1904680">
    <property type="term" value="F:peptide transmembrane transporter activity"/>
    <property type="evidence" value="ECO:0007669"/>
    <property type="project" value="TreeGrafter"/>
</dbReference>
<evidence type="ECO:0000256" key="4">
    <source>
        <dbReference type="ARBA" id="ARBA00022729"/>
    </source>
</evidence>
<reference evidence="6 7" key="1">
    <citation type="submission" date="2017-11" db="EMBL/GenBank/DDBJ databases">
        <title>Draft Genome Sequence of Lactobacillus curieae NBRC 111893 isolated from Koso, a Japanese sugar-Vegetable Fermented Beverage.</title>
        <authorList>
            <person name="Chiou T.Y."/>
            <person name="Oshima K."/>
            <person name="Suda W."/>
            <person name="Hattori M."/>
            <person name="Takahashi T."/>
        </authorList>
    </citation>
    <scope>NUCLEOTIDE SEQUENCE [LARGE SCALE GENOMIC DNA]</scope>
    <source>
        <strain evidence="6 7">NBRC111893</strain>
    </source>
</reference>
<comment type="similarity">
    <text evidence="2">Belongs to the bacterial solute-binding protein 5 family.</text>
</comment>
<dbReference type="Proteomes" id="UP000286974">
    <property type="component" value="Unassembled WGS sequence"/>
</dbReference>
<dbReference type="AlphaFoldDB" id="A0A401FKA6"/>
<dbReference type="PANTHER" id="PTHR30290:SF10">
    <property type="entry name" value="PERIPLASMIC OLIGOPEPTIDE-BINDING PROTEIN-RELATED"/>
    <property type="match status" value="1"/>
</dbReference>
<dbReference type="Gene3D" id="3.40.190.10">
    <property type="entry name" value="Periplasmic binding protein-like II"/>
    <property type="match status" value="1"/>
</dbReference>
<protein>
    <submittedName>
        <fullName evidence="6">Oligopeptide ABC transporter</fullName>
    </submittedName>
</protein>
<comment type="caution">
    <text evidence="6">The sequence shown here is derived from an EMBL/GenBank/DDBJ whole genome shotgun (WGS) entry which is preliminary data.</text>
</comment>
<name>A0A401FKA6_9LACO</name>
<dbReference type="PROSITE" id="PS51257">
    <property type="entry name" value="PROKAR_LIPOPROTEIN"/>
    <property type="match status" value="1"/>
</dbReference>
<dbReference type="InterPro" id="IPR023765">
    <property type="entry name" value="SBP_5_CS"/>
</dbReference>
<sequence length="154" mass="17089">MGLSHKVTLASTFATVALILVGCGNSSNNAKKQLITTSTDTELSTIDLSKTTSVSAFNVLNNVDEGLFRLGENSKVEPGIATDTRVSNNGKTYTFNLRRNAKWSNGDAVTAKDFVYSWRRTLNPKRLPNMDICSQELRMLMRFKIKKPLLTLLE</sequence>
<evidence type="ECO:0000256" key="2">
    <source>
        <dbReference type="ARBA" id="ARBA00005695"/>
    </source>
</evidence>
<evidence type="ECO:0000256" key="3">
    <source>
        <dbReference type="ARBA" id="ARBA00022448"/>
    </source>
</evidence>
<keyword evidence="3" id="KW-0813">Transport</keyword>
<dbReference type="Gene3D" id="3.90.76.10">
    <property type="entry name" value="Dipeptide-binding Protein, Domain 1"/>
    <property type="match status" value="1"/>
</dbReference>
<keyword evidence="7" id="KW-1185">Reference proteome</keyword>
<dbReference type="GO" id="GO:0015833">
    <property type="term" value="P:peptide transport"/>
    <property type="evidence" value="ECO:0007669"/>
    <property type="project" value="TreeGrafter"/>
</dbReference>
<dbReference type="PROSITE" id="PS01040">
    <property type="entry name" value="SBP_BACTERIAL_5"/>
    <property type="match status" value="1"/>
</dbReference>
<comment type="subcellular location">
    <subcellularLocation>
        <location evidence="1">Cell membrane</location>
        <topology evidence="1">Lipid-anchor</topology>
    </subcellularLocation>
</comment>
<dbReference type="GO" id="GO:0005886">
    <property type="term" value="C:plasma membrane"/>
    <property type="evidence" value="ECO:0007669"/>
    <property type="project" value="UniProtKB-SubCell"/>
</dbReference>